<reference evidence="3" key="1">
    <citation type="journal article" date="2020" name="Microbiol. Resour. Announc.">
        <title>Draft Genome Sequences of Thiorhodococcus mannitoliphagus and Thiorhodococcus minor, Purple Sulfur Photosynthetic Bacteria in the Gammaproteobacterial Family Chromatiaceae.</title>
        <authorList>
            <person name="Aviles F.A."/>
            <person name="Meyer T.E."/>
            <person name="Kyndt J.A."/>
        </authorList>
    </citation>
    <scope>NUCLEOTIDE SEQUENCE [LARGE SCALE GENOMIC DNA]</scope>
    <source>
        <strain evidence="3">DSM 18266</strain>
    </source>
</reference>
<dbReference type="InterPro" id="IPR014782">
    <property type="entry name" value="Peptidase_M1_dom"/>
</dbReference>
<dbReference type="GO" id="GO:0005615">
    <property type="term" value="C:extracellular space"/>
    <property type="evidence" value="ECO:0007669"/>
    <property type="project" value="TreeGrafter"/>
</dbReference>
<sequence>MRSPSHHRPAGPSIWIRRAYTFKFGHRPPSQRTEGKARDGFADWLESKLTGLRLTLLLCALGTSLPTAAAPEIPEVAHRLDVHINPADHALTVEDEMRLPEGKSEWTLLLHADFEPEITDGEAELTEIERLRNLRGYRLRLKAAGPVTIRYSGRIQHGLRQIDEGMGRTREWSLGVIGPEGVFLNANSGWYPQIPDTLQSFQLDVHLPAGWIAVSQGAGPGEPGSGHSTWTEPLPQDDIYLISGPYHLYRSDAEGIEAQVYLHEPDQALAERYLEATGTYLAHYSELIGPYPFAKFALVENFWDTGYGMPSFTLLGPQVIRLPFIIHTSYPHEILHNWWGNSVFIDFDSGNWSEGLTYYLADYWIKEQAGQGDQARRDMLKRYGDYVQAGEDFPLVEFRGKHNMASQGVGYSKAAMFFHMLRQRLGDSTFEAGLRRFYADNKFRKASYEDLRAAFEAASGQDLKRFFTAWTTQPGAPLLGLEDVRVEQIDEHYRVTGHIQQRQSGADFPLRVPVVVTQEDQTSVTLEVESNGKDATFSIDLQDKPTRIAVDPNFDVFRTLLPGETPVTLSSLFGSDDGLILIPKAAPKALRQAYRQLATAWQGGHRNWRIQDDDAIEELPRDRPVWLLGWENRHLPNLTRGASDFSLSSDPRSLTIRGQHIDPESESPVLTRRNDGRLIGWVAATDAAQVPALARKLPHYGNYSFLVFSGPESSNRLKGQWPPGDSALVRHLATKRP</sequence>
<dbReference type="Pfam" id="PF01433">
    <property type="entry name" value="Peptidase_M1"/>
    <property type="match status" value="1"/>
</dbReference>
<dbReference type="GO" id="GO:0042277">
    <property type="term" value="F:peptide binding"/>
    <property type="evidence" value="ECO:0007669"/>
    <property type="project" value="TreeGrafter"/>
</dbReference>
<keyword evidence="3" id="KW-1185">Reference proteome</keyword>
<comment type="caution">
    <text evidence="2">The sequence shown here is derived from an EMBL/GenBank/DDBJ whole genome shotgun (WGS) entry which is preliminary data.</text>
</comment>
<evidence type="ECO:0000259" key="1">
    <source>
        <dbReference type="Pfam" id="PF01433"/>
    </source>
</evidence>
<dbReference type="GO" id="GO:0070006">
    <property type="term" value="F:metalloaminopeptidase activity"/>
    <property type="evidence" value="ECO:0007669"/>
    <property type="project" value="TreeGrafter"/>
</dbReference>
<dbReference type="Gene3D" id="1.10.390.10">
    <property type="entry name" value="Neutral Protease Domain 2"/>
    <property type="match status" value="1"/>
</dbReference>
<dbReference type="GO" id="GO:0008270">
    <property type="term" value="F:zinc ion binding"/>
    <property type="evidence" value="ECO:0007669"/>
    <property type="project" value="InterPro"/>
</dbReference>
<dbReference type="Proteomes" id="UP000471640">
    <property type="component" value="Unassembled WGS sequence"/>
</dbReference>
<dbReference type="GO" id="GO:0016020">
    <property type="term" value="C:membrane"/>
    <property type="evidence" value="ECO:0007669"/>
    <property type="project" value="TreeGrafter"/>
</dbReference>
<reference evidence="2 3" key="2">
    <citation type="submission" date="2020-02" db="EMBL/GenBank/DDBJ databases">
        <title>Genome sequences of Thiorhodococcus mannitoliphagus and Thiorhodococcus minor, purple sulfur photosynthetic bacteria in the gammaproteobacterial family, Chromatiaceae.</title>
        <authorList>
            <person name="Aviles F.A."/>
            <person name="Meyer T.E."/>
            <person name="Kyndt J.A."/>
        </authorList>
    </citation>
    <scope>NUCLEOTIDE SEQUENCE [LARGE SCALE GENOMIC DNA]</scope>
    <source>
        <strain evidence="2 3">DSM 18266</strain>
    </source>
</reference>
<proteinExistence type="predicted"/>
<dbReference type="EMBL" id="JAAIJR010000036">
    <property type="protein sequence ID" value="NEX20784.1"/>
    <property type="molecule type" value="Genomic_DNA"/>
</dbReference>
<dbReference type="PANTHER" id="PTHR11533">
    <property type="entry name" value="PROTEASE M1 ZINC METALLOPROTEASE"/>
    <property type="match status" value="1"/>
</dbReference>
<evidence type="ECO:0000313" key="3">
    <source>
        <dbReference type="Proteomes" id="UP000471640"/>
    </source>
</evidence>
<evidence type="ECO:0000313" key="2">
    <source>
        <dbReference type="EMBL" id="NEX20784.1"/>
    </source>
</evidence>
<dbReference type="RefSeq" id="WP_164653890.1">
    <property type="nucleotide sequence ID" value="NZ_JAAIJR010000036.1"/>
</dbReference>
<dbReference type="InterPro" id="IPR050344">
    <property type="entry name" value="Peptidase_M1_aminopeptidases"/>
</dbReference>
<name>A0A6P1DYK2_9GAMM</name>
<protein>
    <submittedName>
        <fullName evidence="2">M1 family metallopeptidase</fullName>
    </submittedName>
</protein>
<feature type="domain" description="Peptidase M1 membrane alanine aminopeptidase" evidence="1">
    <location>
        <begin position="332"/>
        <end position="470"/>
    </location>
</feature>
<dbReference type="PANTHER" id="PTHR11533:SF174">
    <property type="entry name" value="PUROMYCIN-SENSITIVE AMINOPEPTIDASE-RELATED"/>
    <property type="match status" value="1"/>
</dbReference>
<dbReference type="GO" id="GO:0005737">
    <property type="term" value="C:cytoplasm"/>
    <property type="evidence" value="ECO:0007669"/>
    <property type="project" value="TreeGrafter"/>
</dbReference>
<organism evidence="2 3">
    <name type="scientific">Thiorhodococcus mannitoliphagus</name>
    <dbReference type="NCBI Taxonomy" id="329406"/>
    <lineage>
        <taxon>Bacteria</taxon>
        <taxon>Pseudomonadati</taxon>
        <taxon>Pseudomonadota</taxon>
        <taxon>Gammaproteobacteria</taxon>
        <taxon>Chromatiales</taxon>
        <taxon>Chromatiaceae</taxon>
        <taxon>Thiorhodococcus</taxon>
    </lineage>
</organism>
<dbReference type="AlphaFoldDB" id="A0A6P1DYK2"/>
<dbReference type="SUPFAM" id="SSF55486">
    <property type="entry name" value="Metalloproteases ('zincins'), catalytic domain"/>
    <property type="match status" value="1"/>
</dbReference>
<dbReference type="InterPro" id="IPR027268">
    <property type="entry name" value="Peptidase_M4/M1_CTD_sf"/>
</dbReference>
<accession>A0A6P1DYK2</accession>
<dbReference type="GO" id="GO:0043171">
    <property type="term" value="P:peptide catabolic process"/>
    <property type="evidence" value="ECO:0007669"/>
    <property type="project" value="TreeGrafter"/>
</dbReference>
<gene>
    <name evidence="2" type="ORF">G3480_10750</name>
</gene>